<dbReference type="EMBL" id="JAZHFV010000002">
    <property type="protein sequence ID" value="MEX4007664.1"/>
    <property type="molecule type" value="Genomic_DNA"/>
</dbReference>
<name>A0ABV3WUB2_9HYPH</name>
<organism evidence="1 2">
    <name type="scientific">Neoaquamicrobium sediminum</name>
    <dbReference type="NCBI Taxonomy" id="1849104"/>
    <lineage>
        <taxon>Bacteria</taxon>
        <taxon>Pseudomonadati</taxon>
        <taxon>Pseudomonadota</taxon>
        <taxon>Alphaproteobacteria</taxon>
        <taxon>Hyphomicrobiales</taxon>
        <taxon>Phyllobacteriaceae</taxon>
        <taxon>Neoaquamicrobium</taxon>
    </lineage>
</organism>
<dbReference type="RefSeq" id="WP_173190633.1">
    <property type="nucleotide sequence ID" value="NZ_JABETK010000002.1"/>
</dbReference>
<keyword evidence="2" id="KW-1185">Reference proteome</keyword>
<sequence length="70" mass="7505">MEQAIEIQKAFERRFAGKGEVVSVGIGLNGAKDDLAINVCVSRPNEAENLPKTFDGLDVVVDVVGAIRAY</sequence>
<reference evidence="1 2" key="1">
    <citation type="submission" date="2024-01" db="EMBL/GenBank/DDBJ databases">
        <title>New evidence supports the origin of RcGTA from prophage.</title>
        <authorList>
            <person name="Xu Y."/>
            <person name="Liu B."/>
            <person name="Chen F."/>
        </authorList>
    </citation>
    <scope>NUCLEOTIDE SEQUENCE [LARGE SCALE GENOMIC DNA]</scope>
    <source>
        <strain evidence="1 2">CBW1107-2</strain>
    </source>
</reference>
<evidence type="ECO:0000313" key="1">
    <source>
        <dbReference type="EMBL" id="MEX4007664.1"/>
    </source>
</evidence>
<gene>
    <name evidence="1" type="ORF">V1479_10145</name>
</gene>
<accession>A0ABV3WUB2</accession>
<comment type="caution">
    <text evidence="1">The sequence shown here is derived from an EMBL/GenBank/DDBJ whole genome shotgun (WGS) entry which is preliminary data.</text>
</comment>
<protein>
    <submittedName>
        <fullName evidence="1">Uncharacterized protein</fullName>
    </submittedName>
</protein>
<dbReference type="Proteomes" id="UP001559025">
    <property type="component" value="Unassembled WGS sequence"/>
</dbReference>
<proteinExistence type="predicted"/>
<evidence type="ECO:0000313" key="2">
    <source>
        <dbReference type="Proteomes" id="UP001559025"/>
    </source>
</evidence>